<dbReference type="Pfam" id="PF00781">
    <property type="entry name" value="DAGK_cat"/>
    <property type="match status" value="1"/>
</dbReference>
<dbReference type="InterPro" id="IPR017438">
    <property type="entry name" value="ATP-NAD_kinase_N"/>
</dbReference>
<dbReference type="Pfam" id="PF19279">
    <property type="entry name" value="YegS_C"/>
    <property type="match status" value="1"/>
</dbReference>
<dbReference type="InterPro" id="IPR050187">
    <property type="entry name" value="Lipid_Phosphate_FormReg"/>
</dbReference>
<dbReference type="Gene3D" id="3.40.50.10330">
    <property type="entry name" value="Probable inorganic polyphosphate/atp-NAD kinase, domain 1"/>
    <property type="match status" value="1"/>
</dbReference>
<sequence>MPHVNHGKTAPFALALGPEEPTLSVPRVRAPLAVEASAVMSDPRWSQRRRGATPDASGPLTASSLPERRALLIVNPKARNGAAPLDEIRAALRAGGITPIEPEPDDCVALIERHARACDLVVLGGGDGTMNHAAPALVASGLPLGILPLGTANDLARSLQIPLDPVAAARTIVTNDPKPVDLGWVNGHYYFNVASIGFSADLAGELTADAKKKWGTVGYAIAAFRLLRRARPFTVTIEHDGQTEKVVTIQASVGNGRHYGGGMTVSESATVDDGKLDFYSLEVAHWWRLLALLPALRRGTQGEAADVRAFRTTEIRLTTRKPRPVNTDGELTTQTPAHFKVVPRAVRIFAPEHGTRPPESRFPLPF</sequence>
<evidence type="ECO:0000313" key="15">
    <source>
        <dbReference type="Proteomes" id="UP001055156"/>
    </source>
</evidence>
<keyword evidence="15" id="KW-1185">Reference proteome</keyword>
<keyword evidence="7" id="KW-0067">ATP-binding</keyword>
<dbReference type="NCBIfam" id="TIGR00147">
    <property type="entry name" value="YegS/Rv2252/BmrU family lipid kinase"/>
    <property type="match status" value="1"/>
</dbReference>
<dbReference type="NCBIfam" id="NF009604">
    <property type="entry name" value="PRK13057.1"/>
    <property type="match status" value="1"/>
</dbReference>
<evidence type="ECO:0000256" key="5">
    <source>
        <dbReference type="ARBA" id="ARBA00022741"/>
    </source>
</evidence>
<dbReference type="EMBL" id="BPQV01000001">
    <property type="protein sequence ID" value="GJE25512.1"/>
    <property type="molecule type" value="Genomic_DNA"/>
</dbReference>
<dbReference type="PANTHER" id="PTHR12358:SF106">
    <property type="entry name" value="LIPID KINASE YEGS"/>
    <property type="match status" value="1"/>
</dbReference>
<dbReference type="InterPro" id="IPR005218">
    <property type="entry name" value="Diacylglycerol/lipid_kinase"/>
</dbReference>
<evidence type="ECO:0000256" key="8">
    <source>
        <dbReference type="ARBA" id="ARBA00022842"/>
    </source>
</evidence>
<evidence type="ECO:0000259" key="13">
    <source>
        <dbReference type="PROSITE" id="PS50146"/>
    </source>
</evidence>
<dbReference type="GO" id="GO:0016301">
    <property type="term" value="F:kinase activity"/>
    <property type="evidence" value="ECO:0007669"/>
    <property type="project" value="UniProtKB-KW"/>
</dbReference>
<evidence type="ECO:0000256" key="10">
    <source>
        <dbReference type="ARBA" id="ARBA00023209"/>
    </source>
</evidence>
<dbReference type="SUPFAM" id="SSF111331">
    <property type="entry name" value="NAD kinase/diacylglycerol kinase-like"/>
    <property type="match status" value="1"/>
</dbReference>
<keyword evidence="11" id="KW-1208">Phospholipid metabolism</keyword>
<keyword evidence="2" id="KW-0444">Lipid biosynthesis</keyword>
<dbReference type="Proteomes" id="UP001055156">
    <property type="component" value="Unassembled WGS sequence"/>
</dbReference>
<evidence type="ECO:0000256" key="6">
    <source>
        <dbReference type="ARBA" id="ARBA00022777"/>
    </source>
</evidence>
<keyword evidence="3" id="KW-0808">Transferase</keyword>
<keyword evidence="4" id="KW-0479">Metal-binding</keyword>
<evidence type="ECO:0000256" key="3">
    <source>
        <dbReference type="ARBA" id="ARBA00022679"/>
    </source>
</evidence>
<feature type="domain" description="DAGKc" evidence="13">
    <location>
        <begin position="65"/>
        <end position="189"/>
    </location>
</feature>
<feature type="region of interest" description="Disordered" evidence="12">
    <location>
        <begin position="41"/>
        <end position="62"/>
    </location>
</feature>
<evidence type="ECO:0000313" key="14">
    <source>
        <dbReference type="EMBL" id="GJE25512.1"/>
    </source>
</evidence>
<dbReference type="InterPro" id="IPR016064">
    <property type="entry name" value="NAD/diacylglycerol_kinase_sf"/>
</dbReference>
<keyword evidence="9" id="KW-0443">Lipid metabolism</keyword>
<gene>
    <name evidence="14" type="primary">yegS</name>
    <name evidence="14" type="ORF">LKMONMHP_0350</name>
</gene>
<name>A0ABQ4T1J4_METOR</name>
<comment type="caution">
    <text evidence="14">The sequence shown here is derived from an EMBL/GenBank/DDBJ whole genome shotgun (WGS) entry which is preliminary data.</text>
</comment>
<evidence type="ECO:0000256" key="11">
    <source>
        <dbReference type="ARBA" id="ARBA00023264"/>
    </source>
</evidence>
<reference evidence="14" key="1">
    <citation type="journal article" date="2021" name="Front. Microbiol.">
        <title>Comprehensive Comparative Genomics and Phenotyping of Methylobacterium Species.</title>
        <authorList>
            <person name="Alessa O."/>
            <person name="Ogura Y."/>
            <person name="Fujitani Y."/>
            <person name="Takami H."/>
            <person name="Hayashi T."/>
            <person name="Sahin N."/>
            <person name="Tani A."/>
        </authorList>
    </citation>
    <scope>NUCLEOTIDE SEQUENCE</scope>
    <source>
        <strain evidence="14">NBRC 15689</strain>
    </source>
</reference>
<dbReference type="InterPro" id="IPR045540">
    <property type="entry name" value="YegS/DAGK_C"/>
</dbReference>
<accession>A0ABQ4T1J4</accession>
<evidence type="ECO:0000256" key="12">
    <source>
        <dbReference type="SAM" id="MobiDB-lite"/>
    </source>
</evidence>
<keyword evidence="6 14" id="KW-0418">Kinase</keyword>
<dbReference type="InterPro" id="IPR001206">
    <property type="entry name" value="Diacylglycerol_kinase_cat_dom"/>
</dbReference>
<evidence type="ECO:0000256" key="4">
    <source>
        <dbReference type="ARBA" id="ARBA00022723"/>
    </source>
</evidence>
<keyword evidence="10" id="KW-0594">Phospholipid biosynthesis</keyword>
<organism evidence="14 15">
    <name type="scientific">Methylobacterium organophilum</name>
    <dbReference type="NCBI Taxonomy" id="410"/>
    <lineage>
        <taxon>Bacteria</taxon>
        <taxon>Pseudomonadati</taxon>
        <taxon>Pseudomonadota</taxon>
        <taxon>Alphaproteobacteria</taxon>
        <taxon>Hyphomicrobiales</taxon>
        <taxon>Methylobacteriaceae</taxon>
        <taxon>Methylobacterium</taxon>
    </lineage>
</organism>
<evidence type="ECO:0000256" key="9">
    <source>
        <dbReference type="ARBA" id="ARBA00023098"/>
    </source>
</evidence>
<dbReference type="Gene3D" id="2.60.200.40">
    <property type="match status" value="1"/>
</dbReference>
<dbReference type="PANTHER" id="PTHR12358">
    <property type="entry name" value="SPHINGOSINE KINASE"/>
    <property type="match status" value="1"/>
</dbReference>
<dbReference type="PROSITE" id="PS50146">
    <property type="entry name" value="DAGK"/>
    <property type="match status" value="1"/>
</dbReference>
<dbReference type="SMART" id="SM00046">
    <property type="entry name" value="DAGKc"/>
    <property type="match status" value="1"/>
</dbReference>
<evidence type="ECO:0000256" key="2">
    <source>
        <dbReference type="ARBA" id="ARBA00022516"/>
    </source>
</evidence>
<keyword evidence="8" id="KW-0460">Magnesium</keyword>
<proteinExistence type="predicted"/>
<protein>
    <submittedName>
        <fullName evidence="14">Lipid kinase YegS</fullName>
    </submittedName>
</protein>
<keyword evidence="5" id="KW-0547">Nucleotide-binding</keyword>
<reference evidence="14" key="2">
    <citation type="submission" date="2021-08" db="EMBL/GenBank/DDBJ databases">
        <authorList>
            <person name="Tani A."/>
            <person name="Ola A."/>
            <person name="Ogura Y."/>
            <person name="Katsura K."/>
            <person name="Hayashi T."/>
        </authorList>
    </citation>
    <scope>NUCLEOTIDE SEQUENCE</scope>
    <source>
        <strain evidence="14">NBRC 15689</strain>
    </source>
</reference>
<comment type="cofactor">
    <cofactor evidence="1">
        <name>Mg(2+)</name>
        <dbReference type="ChEBI" id="CHEBI:18420"/>
    </cofactor>
</comment>
<evidence type="ECO:0000256" key="1">
    <source>
        <dbReference type="ARBA" id="ARBA00001946"/>
    </source>
</evidence>
<evidence type="ECO:0000256" key="7">
    <source>
        <dbReference type="ARBA" id="ARBA00022840"/>
    </source>
</evidence>